<evidence type="ECO:0000313" key="1">
    <source>
        <dbReference type="Ensembl" id="ENSACIP00000017859.1"/>
    </source>
</evidence>
<name>A0A3Q0RZ22_AMPCI</name>
<dbReference type="GeneTree" id="ENSGT00940000178175"/>
<proteinExistence type="predicted"/>
<reference evidence="1" key="2">
    <citation type="submission" date="2025-09" db="UniProtKB">
        <authorList>
            <consortium name="Ensembl"/>
        </authorList>
    </citation>
    <scope>IDENTIFICATION</scope>
</reference>
<reference evidence="1" key="1">
    <citation type="submission" date="2025-08" db="UniProtKB">
        <authorList>
            <consortium name="Ensembl"/>
        </authorList>
    </citation>
    <scope>IDENTIFICATION</scope>
</reference>
<organism evidence="1 2">
    <name type="scientific">Amphilophus citrinellus</name>
    <name type="common">Midas cichlid</name>
    <name type="synonym">Cichlasoma citrinellum</name>
    <dbReference type="NCBI Taxonomy" id="61819"/>
    <lineage>
        <taxon>Eukaryota</taxon>
        <taxon>Metazoa</taxon>
        <taxon>Chordata</taxon>
        <taxon>Craniata</taxon>
        <taxon>Vertebrata</taxon>
        <taxon>Euteleostomi</taxon>
        <taxon>Actinopterygii</taxon>
        <taxon>Neopterygii</taxon>
        <taxon>Teleostei</taxon>
        <taxon>Neoteleostei</taxon>
        <taxon>Acanthomorphata</taxon>
        <taxon>Ovalentaria</taxon>
        <taxon>Cichlomorphae</taxon>
        <taxon>Cichliformes</taxon>
        <taxon>Cichlidae</taxon>
        <taxon>New World cichlids</taxon>
        <taxon>Cichlasomatinae</taxon>
        <taxon>Heroini</taxon>
        <taxon>Amphilophus</taxon>
    </lineage>
</organism>
<dbReference type="AlphaFoldDB" id="A0A3Q0RZ22"/>
<dbReference type="Ensembl" id="ENSACIT00000018344.1">
    <property type="protein sequence ID" value="ENSACIP00000017859.1"/>
    <property type="gene ID" value="ENSACIG00000013930.1"/>
</dbReference>
<dbReference type="Proteomes" id="UP000261340">
    <property type="component" value="Unplaced"/>
</dbReference>
<dbReference type="STRING" id="61819.ENSACIP00000017859"/>
<evidence type="ECO:0000313" key="2">
    <source>
        <dbReference type="Proteomes" id="UP000261340"/>
    </source>
</evidence>
<keyword evidence="2" id="KW-1185">Reference proteome</keyword>
<protein>
    <submittedName>
        <fullName evidence="1">Uncharacterized protein</fullName>
    </submittedName>
</protein>
<accession>A0A3Q0RZ22</accession>
<sequence length="131" mass="14944">LATETQVAIGTHAQTGCTDKCYQCTNKCYQCTDKCYHIHKYYQCIDNCYKCIDNCYHCTHKCYQCIVTSAQIIVISAQINVTIHYHCAFRRSHDCNSTAMLPHPPLLFTDCENRGFSSLPLLHLAGKLRNT</sequence>